<organism evidence="2">
    <name type="scientific">Oryza brachyantha</name>
    <name type="common">malo sina</name>
    <dbReference type="NCBI Taxonomy" id="4533"/>
    <lineage>
        <taxon>Eukaryota</taxon>
        <taxon>Viridiplantae</taxon>
        <taxon>Streptophyta</taxon>
        <taxon>Embryophyta</taxon>
        <taxon>Tracheophyta</taxon>
        <taxon>Spermatophyta</taxon>
        <taxon>Magnoliopsida</taxon>
        <taxon>Liliopsida</taxon>
        <taxon>Poales</taxon>
        <taxon>Poaceae</taxon>
        <taxon>BOP clade</taxon>
        <taxon>Oryzoideae</taxon>
        <taxon>Oryzeae</taxon>
        <taxon>Oryzinae</taxon>
        <taxon>Oryza</taxon>
    </lineage>
</organism>
<feature type="region of interest" description="Disordered" evidence="1">
    <location>
        <begin position="148"/>
        <end position="211"/>
    </location>
</feature>
<dbReference type="HOGENOM" id="CLU_1306538_0_0_1"/>
<proteinExistence type="predicted"/>
<evidence type="ECO:0000313" key="2">
    <source>
        <dbReference type="EnsemblPlants" id="OB05G20240.1"/>
    </source>
</evidence>
<accession>J3M600</accession>
<reference evidence="2" key="1">
    <citation type="journal article" date="2013" name="Nat. Commun.">
        <title>Whole-genome sequencing of Oryza brachyantha reveals mechanisms underlying Oryza genome evolution.</title>
        <authorList>
            <person name="Chen J."/>
            <person name="Huang Q."/>
            <person name="Gao D."/>
            <person name="Wang J."/>
            <person name="Lang Y."/>
            <person name="Liu T."/>
            <person name="Li B."/>
            <person name="Bai Z."/>
            <person name="Luis Goicoechea J."/>
            <person name="Liang C."/>
            <person name="Chen C."/>
            <person name="Zhang W."/>
            <person name="Sun S."/>
            <person name="Liao Y."/>
            <person name="Zhang X."/>
            <person name="Yang L."/>
            <person name="Song C."/>
            <person name="Wang M."/>
            <person name="Shi J."/>
            <person name="Liu G."/>
            <person name="Liu J."/>
            <person name="Zhou H."/>
            <person name="Zhou W."/>
            <person name="Yu Q."/>
            <person name="An N."/>
            <person name="Chen Y."/>
            <person name="Cai Q."/>
            <person name="Wang B."/>
            <person name="Liu B."/>
            <person name="Min J."/>
            <person name="Huang Y."/>
            <person name="Wu H."/>
            <person name="Li Z."/>
            <person name="Zhang Y."/>
            <person name="Yin Y."/>
            <person name="Song W."/>
            <person name="Jiang J."/>
            <person name="Jackson S.A."/>
            <person name="Wing R.A."/>
            <person name="Wang J."/>
            <person name="Chen M."/>
        </authorList>
    </citation>
    <scope>NUCLEOTIDE SEQUENCE [LARGE SCALE GENOMIC DNA]</scope>
    <source>
        <strain evidence="2">cv. IRGC 101232</strain>
    </source>
</reference>
<reference evidence="2" key="2">
    <citation type="submission" date="2013-04" db="UniProtKB">
        <authorList>
            <consortium name="EnsemblPlants"/>
        </authorList>
    </citation>
    <scope>IDENTIFICATION</scope>
</reference>
<name>J3M600_ORYBR</name>
<evidence type="ECO:0000313" key="3">
    <source>
        <dbReference type="Proteomes" id="UP000006038"/>
    </source>
</evidence>
<evidence type="ECO:0000256" key="1">
    <source>
        <dbReference type="SAM" id="MobiDB-lite"/>
    </source>
</evidence>
<keyword evidence="3" id="KW-1185">Reference proteome</keyword>
<feature type="compositionally biased region" description="Basic and acidic residues" evidence="1">
    <location>
        <begin position="174"/>
        <end position="187"/>
    </location>
</feature>
<dbReference type="Proteomes" id="UP000006038">
    <property type="component" value="Chromosome 5"/>
</dbReference>
<sequence>MYKFNGLIQFKIYILQSYTGYTPRGRVLSADHLYAAPPRRRSAPTAPSAGNRPTPTAILLVVTAPSQPHSWPVPTPVPNPTLTAGCTPRRVCPAAGHTSLPIRHQSCPRRRRPRSSPPFAITANIVTLNSLLPKFHHGSPPLQYFFFSSSSPTAPRRRRALDSGGHGGVPQHAQDGEALQRRWERPPPLRSRLHAGVADHHGGRAHCSAKP</sequence>
<dbReference type="EnsemblPlants" id="OB05G20240.1">
    <property type="protein sequence ID" value="OB05G20240.1"/>
    <property type="gene ID" value="OB05G20240"/>
</dbReference>
<dbReference type="AlphaFoldDB" id="J3M600"/>
<dbReference type="Gramene" id="OB05G20240.1">
    <property type="protein sequence ID" value="OB05G20240.1"/>
    <property type="gene ID" value="OB05G20240"/>
</dbReference>
<protein>
    <submittedName>
        <fullName evidence="2">Uncharacterized protein</fullName>
    </submittedName>
</protein>